<accession>A0A9D3WG10</accession>
<dbReference type="AlphaFoldDB" id="A0A9D3WG10"/>
<sequence>KNARNLIKEIVLEGLKAVRTPMKVYEKLNSYVRRFSTDFSNHRCMIDNLFFLATSRLELCYSVGVYTNYQSNLVEFQLKAFKHIIRYINDNLDLGIWLLRDTNMSLAGFSDAN</sequence>
<keyword evidence="2" id="KW-1185">Reference proteome</keyword>
<protein>
    <submittedName>
        <fullName evidence="1">Uncharacterized protein</fullName>
    </submittedName>
</protein>
<dbReference type="OrthoDB" id="443140at2759"/>
<name>A0A9D3WG10_9ROSI</name>
<evidence type="ECO:0000313" key="2">
    <source>
        <dbReference type="Proteomes" id="UP000828251"/>
    </source>
</evidence>
<gene>
    <name evidence="1" type="ORF">J1N35_006167</name>
</gene>
<evidence type="ECO:0000313" key="1">
    <source>
        <dbReference type="EMBL" id="KAH1123007.1"/>
    </source>
</evidence>
<organism evidence="1 2">
    <name type="scientific">Gossypium stocksii</name>
    <dbReference type="NCBI Taxonomy" id="47602"/>
    <lineage>
        <taxon>Eukaryota</taxon>
        <taxon>Viridiplantae</taxon>
        <taxon>Streptophyta</taxon>
        <taxon>Embryophyta</taxon>
        <taxon>Tracheophyta</taxon>
        <taxon>Spermatophyta</taxon>
        <taxon>Magnoliopsida</taxon>
        <taxon>eudicotyledons</taxon>
        <taxon>Gunneridae</taxon>
        <taxon>Pentapetalae</taxon>
        <taxon>rosids</taxon>
        <taxon>malvids</taxon>
        <taxon>Malvales</taxon>
        <taxon>Malvaceae</taxon>
        <taxon>Malvoideae</taxon>
        <taxon>Gossypium</taxon>
    </lineage>
</organism>
<feature type="non-terminal residue" evidence="1">
    <location>
        <position position="1"/>
    </location>
</feature>
<dbReference type="PANTHER" id="PTHR11439:SF463">
    <property type="entry name" value="REVERSE TRANSCRIPTASE TY1_COPIA-TYPE DOMAIN-CONTAINING PROTEIN"/>
    <property type="match status" value="1"/>
</dbReference>
<dbReference type="Proteomes" id="UP000828251">
    <property type="component" value="Unassembled WGS sequence"/>
</dbReference>
<comment type="caution">
    <text evidence="1">The sequence shown here is derived from an EMBL/GenBank/DDBJ whole genome shotgun (WGS) entry which is preliminary data.</text>
</comment>
<proteinExistence type="predicted"/>
<dbReference type="EMBL" id="JAIQCV010000002">
    <property type="protein sequence ID" value="KAH1123007.1"/>
    <property type="molecule type" value="Genomic_DNA"/>
</dbReference>
<dbReference type="PANTHER" id="PTHR11439">
    <property type="entry name" value="GAG-POL-RELATED RETROTRANSPOSON"/>
    <property type="match status" value="1"/>
</dbReference>
<reference evidence="1 2" key="1">
    <citation type="journal article" date="2021" name="Plant Biotechnol. J.">
        <title>Multi-omics assisted identification of the key and species-specific regulatory components of drought-tolerant mechanisms in Gossypium stocksii.</title>
        <authorList>
            <person name="Yu D."/>
            <person name="Ke L."/>
            <person name="Zhang D."/>
            <person name="Wu Y."/>
            <person name="Sun Y."/>
            <person name="Mei J."/>
            <person name="Sun J."/>
            <person name="Sun Y."/>
        </authorList>
    </citation>
    <scope>NUCLEOTIDE SEQUENCE [LARGE SCALE GENOMIC DNA]</scope>
    <source>
        <strain evidence="2">cv. E1</strain>
        <tissue evidence="1">Leaf</tissue>
    </source>
</reference>